<sequence>MPNIKFRELDYRQDFETDILEIADHFKVKRKYFFAFTALIHESSRWNSGNLEQGLNRWEIRFLRAGGIEKVVVMVREAFNKCTTTDKIKKLRGAIVEAILIASHGGSGRLNDPTNYGWGASVFIGSSPDAHQVGYECDDQCGSFTGDTCGTRYTVDVGDWNGYHAKLYECKAHPDSIKCKDVEFLRKLSNELQSHRVSHEIFFVSIVDKEEIEIKLREYNAPSFFKSCGRRELEAMIPA</sequence>
<comment type="caution">
    <text evidence="1">The sequence shown here is derived from an EMBL/GenBank/DDBJ whole genome shotgun (WGS) entry which is preliminary data.</text>
</comment>
<evidence type="ECO:0000313" key="2">
    <source>
        <dbReference type="Proteomes" id="UP001596108"/>
    </source>
</evidence>
<dbReference type="RefSeq" id="WP_378111906.1">
    <property type="nucleotide sequence ID" value="NZ_JBHSNC010000032.1"/>
</dbReference>
<proteinExistence type="predicted"/>
<organism evidence="1 2">
    <name type="scientific">Cohnella yongneupensis</name>
    <dbReference type="NCBI Taxonomy" id="425006"/>
    <lineage>
        <taxon>Bacteria</taxon>
        <taxon>Bacillati</taxon>
        <taxon>Bacillota</taxon>
        <taxon>Bacilli</taxon>
        <taxon>Bacillales</taxon>
        <taxon>Paenibacillaceae</taxon>
        <taxon>Cohnella</taxon>
    </lineage>
</organism>
<gene>
    <name evidence="1" type="ORF">ACFPQ4_10995</name>
</gene>
<dbReference type="Proteomes" id="UP001596108">
    <property type="component" value="Unassembled WGS sequence"/>
</dbReference>
<evidence type="ECO:0000313" key="1">
    <source>
        <dbReference type="EMBL" id="MFC5529970.1"/>
    </source>
</evidence>
<keyword evidence="2" id="KW-1185">Reference proteome</keyword>
<accession>A0ABW0QYM8</accession>
<name>A0ABW0QYM8_9BACL</name>
<protein>
    <submittedName>
        <fullName evidence="1">Uncharacterized protein</fullName>
    </submittedName>
</protein>
<reference evidence="2" key="1">
    <citation type="journal article" date="2019" name="Int. J. Syst. Evol. Microbiol.">
        <title>The Global Catalogue of Microorganisms (GCM) 10K type strain sequencing project: providing services to taxonomists for standard genome sequencing and annotation.</title>
        <authorList>
            <consortium name="The Broad Institute Genomics Platform"/>
            <consortium name="The Broad Institute Genome Sequencing Center for Infectious Disease"/>
            <person name="Wu L."/>
            <person name="Ma J."/>
        </authorList>
    </citation>
    <scope>NUCLEOTIDE SEQUENCE [LARGE SCALE GENOMIC DNA]</scope>
    <source>
        <strain evidence="2">CGMCC 1.18578</strain>
    </source>
</reference>
<dbReference type="EMBL" id="JBHSNC010000032">
    <property type="protein sequence ID" value="MFC5529970.1"/>
    <property type="molecule type" value="Genomic_DNA"/>
</dbReference>